<dbReference type="Proteomes" id="UP000002408">
    <property type="component" value="Chromosome"/>
</dbReference>
<proteinExistence type="predicted"/>
<dbReference type="AlphaFoldDB" id="A7I4U2"/>
<dbReference type="KEGG" id="mbn:Mboo_0231"/>
<evidence type="ECO:0000313" key="1">
    <source>
        <dbReference type="EMBL" id="ABS54753.1"/>
    </source>
</evidence>
<dbReference type="STRING" id="456442.Mboo_0231"/>
<dbReference type="EMBL" id="CP000780">
    <property type="protein sequence ID" value="ABS54753.1"/>
    <property type="molecule type" value="Genomic_DNA"/>
</dbReference>
<dbReference type="eggNOG" id="arCOG09438">
    <property type="taxonomic scope" value="Archaea"/>
</dbReference>
<organism evidence="1 2">
    <name type="scientific">Methanoregula boonei (strain DSM 21154 / JCM 14090 / 6A8)</name>
    <dbReference type="NCBI Taxonomy" id="456442"/>
    <lineage>
        <taxon>Archaea</taxon>
        <taxon>Methanobacteriati</taxon>
        <taxon>Methanobacteriota</taxon>
        <taxon>Stenosarchaea group</taxon>
        <taxon>Methanomicrobia</taxon>
        <taxon>Methanomicrobiales</taxon>
        <taxon>Methanoregulaceae</taxon>
        <taxon>Methanoregula</taxon>
    </lineage>
</organism>
<accession>A7I4U2</accession>
<evidence type="ECO:0000313" key="2">
    <source>
        <dbReference type="Proteomes" id="UP000002408"/>
    </source>
</evidence>
<protein>
    <submittedName>
        <fullName evidence="1">Uncharacterized protein</fullName>
    </submittedName>
</protein>
<dbReference type="HOGENOM" id="CLU_181212_0_0_2"/>
<reference evidence="2" key="1">
    <citation type="journal article" date="2015" name="Microbiology">
        <title>Genome of Methanoregula boonei 6A8 reveals adaptations to oligotrophic peatland environments.</title>
        <authorList>
            <person name="Braeuer S."/>
            <person name="Cadillo-Quiroz H."/>
            <person name="Kyrpides N."/>
            <person name="Woyke T."/>
            <person name="Goodwin L."/>
            <person name="Detter C."/>
            <person name="Podell S."/>
            <person name="Yavitt J.B."/>
            <person name="Zinder S.H."/>
        </authorList>
    </citation>
    <scope>NUCLEOTIDE SEQUENCE [LARGE SCALE GENOMIC DNA]</scope>
    <source>
        <strain evidence="2">DSM 21154 / JCM 14090 / 6A8</strain>
    </source>
</reference>
<name>A7I4U2_METB6</name>
<keyword evidence="2" id="KW-1185">Reference proteome</keyword>
<gene>
    <name evidence="1" type="ordered locus">Mboo_0231</name>
</gene>
<sequence length="99" mass="11319">MFSCTACAHVRRYINFPVPCAPMAASWQEALETARKQNIPQVYHDCDTDTYGACRTGEHQGRFKGGVFIEHRCICMPAHLSAEELAEKERKFRADNPDW</sequence>